<evidence type="ECO:0000313" key="4">
    <source>
        <dbReference type="Proteomes" id="UP001589716"/>
    </source>
</evidence>
<keyword evidence="4" id="KW-1185">Reference proteome</keyword>
<feature type="signal peptide" evidence="2">
    <location>
        <begin position="1"/>
        <end position="24"/>
    </location>
</feature>
<accession>A0ABV5QXC9</accession>
<evidence type="ECO:0000313" key="3">
    <source>
        <dbReference type="EMBL" id="MFB9558184.1"/>
    </source>
</evidence>
<sequence>MRLTRTLCAAALLAVTAAGPGAPAVRVNPPKIPTVFLGDASVAGWGIAPVDPGALLCVRARENLPDVIEDQLADQAILLDITADVSCAGAALHHVWEEQDLGGGTSAVPQKRALTKETQLVVAGLGAGTAGLGQVLKQCSQRLRGSEGSHLPDPPVDATSPTTTCGTYFARGAGADWLERRFEQTGKDLDKLFSEIGSESPSARTVLVGYPRLVPEDRKRCRTALPGGAGRPLADVPESAWGFLDTKVQARLNSLMAAKAKEHKAHFVDLYAATGAATACDGADRAVGGLLEPSGVTLLHQTLPWLLAADETGRDGNGDTVAQSIAAMYGRGPA</sequence>
<proteinExistence type="predicted"/>
<evidence type="ECO:0000256" key="1">
    <source>
        <dbReference type="SAM" id="MobiDB-lite"/>
    </source>
</evidence>
<protein>
    <submittedName>
        <fullName evidence="3">SGNH/GDSL hydrolase family protein</fullName>
    </submittedName>
</protein>
<dbReference type="Gene3D" id="3.40.50.1110">
    <property type="entry name" value="SGNH hydrolase"/>
    <property type="match status" value="1"/>
</dbReference>
<dbReference type="EMBL" id="JBHMCT010000020">
    <property type="protein sequence ID" value="MFB9558184.1"/>
    <property type="molecule type" value="Genomic_DNA"/>
</dbReference>
<name>A0ABV5QXC9_9ACTN</name>
<keyword evidence="2" id="KW-0732">Signal</keyword>
<feature type="chain" id="PRO_5045494482" evidence="2">
    <location>
        <begin position="25"/>
        <end position="334"/>
    </location>
</feature>
<keyword evidence="3" id="KW-0378">Hydrolase</keyword>
<dbReference type="RefSeq" id="WP_345483796.1">
    <property type="nucleotide sequence ID" value="NZ_BAAAWU010000001.1"/>
</dbReference>
<dbReference type="Proteomes" id="UP001589716">
    <property type="component" value="Unassembled WGS sequence"/>
</dbReference>
<gene>
    <name evidence="3" type="ORF">ACFFTP_28860</name>
</gene>
<feature type="region of interest" description="Disordered" evidence="1">
    <location>
        <begin position="143"/>
        <end position="163"/>
    </location>
</feature>
<comment type="caution">
    <text evidence="3">The sequence shown here is derived from an EMBL/GenBank/DDBJ whole genome shotgun (WGS) entry which is preliminary data.</text>
</comment>
<reference evidence="3 4" key="1">
    <citation type="submission" date="2024-09" db="EMBL/GenBank/DDBJ databases">
        <authorList>
            <person name="Sun Q."/>
            <person name="Mori K."/>
        </authorList>
    </citation>
    <scope>NUCLEOTIDE SEQUENCE [LARGE SCALE GENOMIC DNA]</scope>
    <source>
        <strain evidence="3 4">JCM 4414</strain>
    </source>
</reference>
<organism evidence="3 4">
    <name type="scientific">Streptomyces roseoviridis</name>
    <dbReference type="NCBI Taxonomy" id="67361"/>
    <lineage>
        <taxon>Bacteria</taxon>
        <taxon>Bacillati</taxon>
        <taxon>Actinomycetota</taxon>
        <taxon>Actinomycetes</taxon>
        <taxon>Kitasatosporales</taxon>
        <taxon>Streptomycetaceae</taxon>
        <taxon>Streptomyces</taxon>
    </lineage>
</organism>
<dbReference type="GO" id="GO:0016787">
    <property type="term" value="F:hydrolase activity"/>
    <property type="evidence" value="ECO:0007669"/>
    <property type="project" value="UniProtKB-KW"/>
</dbReference>
<dbReference type="InterPro" id="IPR036514">
    <property type="entry name" value="SGNH_hydro_sf"/>
</dbReference>
<evidence type="ECO:0000256" key="2">
    <source>
        <dbReference type="SAM" id="SignalP"/>
    </source>
</evidence>
<dbReference type="SUPFAM" id="SSF52266">
    <property type="entry name" value="SGNH hydrolase"/>
    <property type="match status" value="1"/>
</dbReference>